<organism evidence="2 3">
    <name type="scientific">Roseburia faecis</name>
    <dbReference type="NCBI Taxonomy" id="301302"/>
    <lineage>
        <taxon>Bacteria</taxon>
        <taxon>Bacillati</taxon>
        <taxon>Bacillota</taxon>
        <taxon>Clostridia</taxon>
        <taxon>Lachnospirales</taxon>
        <taxon>Lachnospiraceae</taxon>
        <taxon>Roseburia</taxon>
    </lineage>
</organism>
<accession>A0A173UF90</accession>
<evidence type="ECO:0000313" key="2">
    <source>
        <dbReference type="EMBL" id="CUN13733.1"/>
    </source>
</evidence>
<dbReference type="RefSeq" id="WP_055263809.1">
    <property type="nucleotide sequence ID" value="NZ_CYXV01000014.1"/>
</dbReference>
<dbReference type="InterPro" id="IPR057370">
    <property type="entry name" value="ELLD"/>
</dbReference>
<dbReference type="AlphaFoldDB" id="A0A173UF90"/>
<protein>
    <recommendedName>
        <fullName evidence="1">Endolysin-like domain-containing protein</fullName>
    </recommendedName>
</protein>
<feature type="domain" description="Endolysin-like" evidence="1">
    <location>
        <begin position="5"/>
        <end position="162"/>
    </location>
</feature>
<reference evidence="2 3" key="1">
    <citation type="submission" date="2015-09" db="EMBL/GenBank/DDBJ databases">
        <authorList>
            <consortium name="Pathogen Informatics"/>
        </authorList>
    </citation>
    <scope>NUCLEOTIDE SEQUENCE [LARGE SCALE GENOMIC DNA]</scope>
    <source>
        <strain evidence="2 3">2789STDY5608863</strain>
    </source>
</reference>
<dbReference type="Proteomes" id="UP000095495">
    <property type="component" value="Unassembled WGS sequence"/>
</dbReference>
<evidence type="ECO:0000259" key="1">
    <source>
        <dbReference type="Pfam" id="PF25309"/>
    </source>
</evidence>
<gene>
    <name evidence="2" type="ORF">ERS852420_02952</name>
</gene>
<dbReference type="EMBL" id="CYXV01000014">
    <property type="protein sequence ID" value="CUN13733.1"/>
    <property type="molecule type" value="Genomic_DNA"/>
</dbReference>
<dbReference type="Pfam" id="PF25309">
    <property type="entry name" value="ELLD"/>
    <property type="match status" value="1"/>
</dbReference>
<proteinExistence type="predicted"/>
<name>A0A173UF90_9FIRM</name>
<sequence>MAVIIGSARHDEHGNCYSGGKAGDQTGQEVSTQKFYNHSKGWNVLRAKDNKVAEKLAEAMQIACGNKNIGYDQSERYGVIKHGINTKVKTECDCSSLVRACIIYASGKDVGDFNTSNELSVILKSSLFDDMGSYHAGFILRNGDILVTRIKGHTVIVVKGAKKCKAKYYPKYTGNSGSIVEALKAVGEDDVSKEHRAEIAKKNGFSNFKFTSEENSKMLSLLKKGKLKK</sequence>
<evidence type="ECO:0000313" key="3">
    <source>
        <dbReference type="Proteomes" id="UP000095495"/>
    </source>
</evidence>